<keyword evidence="5" id="KW-1185">Reference proteome</keyword>
<dbReference type="SUPFAM" id="SSF53448">
    <property type="entry name" value="Nucleotide-diphospho-sugar transferases"/>
    <property type="match status" value="1"/>
</dbReference>
<evidence type="ECO:0000259" key="2">
    <source>
        <dbReference type="Pfam" id="PF00483"/>
    </source>
</evidence>
<dbReference type="Proteomes" id="UP000005867">
    <property type="component" value="Chromosome"/>
</dbReference>
<dbReference type="BioCyc" id="PSP1104324:GJSN-596-MONOMER"/>
<evidence type="ECO:0000256" key="1">
    <source>
        <dbReference type="ARBA" id="ARBA00007274"/>
    </source>
</evidence>
<dbReference type="GO" id="GO:0016779">
    <property type="term" value="F:nucleotidyltransferase activity"/>
    <property type="evidence" value="ECO:0007669"/>
    <property type="project" value="UniProtKB-KW"/>
</dbReference>
<sequence>MVRIAIIPVGGEAVRLRPLTVETSKAMVRFLNRPLVEMSILHLARQGVREFYFGVRGYYNYRDIYDYFQEGKWFSAKYGVDVRVRYMPRVETRGNAEAVLATLEYYDINEPVLVFQGDNIFQLDVQGMYNFHKSKKSFITIALKEEAGDLSEFGVAAVDEEMRILRFVEKPKRREEAPSNLVNTGLYLLSEDFRAFFKGEVGVKLYSEGRLDFGGDVIPTVIETGLPVYGYLTQGYWFDVGTPQRYLKAVKHLLKVLTPADLEAEEIAPSVYAQGTSEQSKALKSKIAEDVKSGVIKAEGNVLLGRHVQVGINTYLRDSVVDNYVVIGEDSIVEDSVIMDRSHVGKGVVIRRSIIGRHVYIGDGAVIEDAVVADDAVVGAGAALRNVKVWPHKNIEKGVKLEGFSVL</sequence>
<protein>
    <submittedName>
        <fullName evidence="4">Glucose-1-phosphate adenylyltransferase</fullName>
    </submittedName>
</protein>
<dbReference type="RefSeq" id="WP_014287886.1">
    <property type="nucleotide sequence ID" value="NC_016645.1"/>
</dbReference>
<dbReference type="InterPro" id="IPR011004">
    <property type="entry name" value="Trimer_LpxA-like_sf"/>
</dbReference>
<organism evidence="4 5">
    <name type="scientific">Pyrobaculum ferrireducens</name>
    <dbReference type="NCBI Taxonomy" id="1104324"/>
    <lineage>
        <taxon>Archaea</taxon>
        <taxon>Thermoproteota</taxon>
        <taxon>Thermoprotei</taxon>
        <taxon>Thermoproteales</taxon>
        <taxon>Thermoproteaceae</taxon>
        <taxon>Pyrobaculum</taxon>
    </lineage>
</organism>
<dbReference type="Pfam" id="PF25087">
    <property type="entry name" value="GMPPB_C"/>
    <property type="match status" value="1"/>
</dbReference>
<dbReference type="STRING" id="1104324.P186_0606"/>
<dbReference type="InterPro" id="IPR005835">
    <property type="entry name" value="NTP_transferase_dom"/>
</dbReference>
<name>G7VHN6_9CREN</name>
<gene>
    <name evidence="4" type="ORF">P186_0606</name>
</gene>
<evidence type="ECO:0000313" key="4">
    <source>
        <dbReference type="EMBL" id="AET32058.1"/>
    </source>
</evidence>
<dbReference type="GeneID" id="11594872"/>
<dbReference type="Gene3D" id="2.160.10.10">
    <property type="entry name" value="Hexapeptide repeat proteins"/>
    <property type="match status" value="2"/>
</dbReference>
<accession>G7VHN6</accession>
<feature type="domain" description="Mannose-1-phosphate guanyltransferase C-terminal" evidence="3">
    <location>
        <begin position="299"/>
        <end position="398"/>
    </location>
</feature>
<proteinExistence type="inferred from homology"/>
<dbReference type="SUPFAM" id="SSF51161">
    <property type="entry name" value="Trimeric LpxA-like enzymes"/>
    <property type="match status" value="1"/>
</dbReference>
<comment type="similarity">
    <text evidence="1">Belongs to the transferase hexapeptide repeat family.</text>
</comment>
<feature type="domain" description="Nucleotidyl transferase" evidence="2">
    <location>
        <begin position="5"/>
        <end position="254"/>
    </location>
</feature>
<dbReference type="Gene3D" id="3.90.550.10">
    <property type="entry name" value="Spore Coat Polysaccharide Biosynthesis Protein SpsA, Chain A"/>
    <property type="match status" value="1"/>
</dbReference>
<dbReference type="InterPro" id="IPR029044">
    <property type="entry name" value="Nucleotide-diphossugar_trans"/>
</dbReference>
<dbReference type="HOGENOM" id="CLU_029499_0_2_2"/>
<dbReference type="OrthoDB" id="15372at2157"/>
<dbReference type="Pfam" id="PF00483">
    <property type="entry name" value="NTP_transferase"/>
    <property type="match status" value="1"/>
</dbReference>
<reference evidence="4 5" key="1">
    <citation type="journal article" date="2012" name="J. Bacteriol.">
        <title>Complete genome sequence of strain 1860, a crenarchaeon of the genus pyrobaculum able to grow with various electron acceptors.</title>
        <authorList>
            <person name="Mardanov A.V."/>
            <person name="Gumerov V.M."/>
            <person name="Slobodkina G.B."/>
            <person name="Beletsky A.V."/>
            <person name="Bonch-Osmolovskaya E.A."/>
            <person name="Ravin N.V."/>
            <person name="Skryabin K.G."/>
        </authorList>
    </citation>
    <scope>NUCLEOTIDE SEQUENCE [LARGE SCALE GENOMIC DNA]</scope>
    <source>
        <strain evidence="4 5">1860</strain>
    </source>
</reference>
<dbReference type="EMBL" id="CP003098">
    <property type="protein sequence ID" value="AET32058.1"/>
    <property type="molecule type" value="Genomic_DNA"/>
</dbReference>
<dbReference type="InterPro" id="IPR050486">
    <property type="entry name" value="Mannose-1P_guanyltransferase"/>
</dbReference>
<evidence type="ECO:0000259" key="3">
    <source>
        <dbReference type="Pfam" id="PF25087"/>
    </source>
</evidence>
<keyword evidence="4" id="KW-0808">Transferase</keyword>
<evidence type="ECO:0000313" key="5">
    <source>
        <dbReference type="Proteomes" id="UP000005867"/>
    </source>
</evidence>
<dbReference type="InterPro" id="IPR056729">
    <property type="entry name" value="GMPPB_C"/>
</dbReference>
<dbReference type="CDD" id="cd04181">
    <property type="entry name" value="NTP_transferase"/>
    <property type="match status" value="1"/>
</dbReference>
<keyword evidence="4" id="KW-0548">Nucleotidyltransferase</keyword>
<dbReference type="AlphaFoldDB" id="G7VHN6"/>
<dbReference type="eggNOG" id="arCOG00666">
    <property type="taxonomic scope" value="Archaea"/>
</dbReference>
<dbReference type="KEGG" id="pyr:P186_0606"/>
<dbReference type="PANTHER" id="PTHR22572">
    <property type="entry name" value="SUGAR-1-PHOSPHATE GUANYL TRANSFERASE"/>
    <property type="match status" value="1"/>
</dbReference>